<gene>
    <name evidence="1" type="ORF">CAEBREN_05478</name>
</gene>
<dbReference type="InParanoid" id="G0MKH9"/>
<sequence>MTVVIDASNRSAKKTCETVEKQLQLMEKHMMTMEKLMQVTEKNAEIPLPQSVIPQSCNTISPFVTPPMNMLPPIYQHYSQISEQQRPPISLQFKNSSRFDRDRNGIIVSNEMFFLKCTVFTYRSYDASSAVIFTISTTVSIAPL</sequence>
<keyword evidence="2" id="KW-1185">Reference proteome</keyword>
<evidence type="ECO:0000313" key="1">
    <source>
        <dbReference type="EMBL" id="EGT33547.1"/>
    </source>
</evidence>
<reference evidence="2" key="1">
    <citation type="submission" date="2011-07" db="EMBL/GenBank/DDBJ databases">
        <authorList>
            <consortium name="Caenorhabditis brenneri Sequencing and Analysis Consortium"/>
            <person name="Wilson R.K."/>
        </authorList>
    </citation>
    <scope>NUCLEOTIDE SEQUENCE [LARGE SCALE GENOMIC DNA]</scope>
    <source>
        <strain evidence="2">PB2801</strain>
    </source>
</reference>
<name>G0MKH9_CAEBE</name>
<dbReference type="AlphaFoldDB" id="G0MKH9"/>
<dbReference type="Proteomes" id="UP000008068">
    <property type="component" value="Unassembled WGS sequence"/>
</dbReference>
<accession>G0MKH9</accession>
<evidence type="ECO:0000313" key="2">
    <source>
        <dbReference type="Proteomes" id="UP000008068"/>
    </source>
</evidence>
<proteinExistence type="predicted"/>
<dbReference type="EMBL" id="GL379798">
    <property type="protein sequence ID" value="EGT33547.1"/>
    <property type="molecule type" value="Genomic_DNA"/>
</dbReference>
<organism evidence="2">
    <name type="scientific">Caenorhabditis brenneri</name>
    <name type="common">Nematode worm</name>
    <dbReference type="NCBI Taxonomy" id="135651"/>
    <lineage>
        <taxon>Eukaryota</taxon>
        <taxon>Metazoa</taxon>
        <taxon>Ecdysozoa</taxon>
        <taxon>Nematoda</taxon>
        <taxon>Chromadorea</taxon>
        <taxon>Rhabditida</taxon>
        <taxon>Rhabditina</taxon>
        <taxon>Rhabditomorpha</taxon>
        <taxon>Rhabditoidea</taxon>
        <taxon>Rhabditidae</taxon>
        <taxon>Peloderinae</taxon>
        <taxon>Caenorhabditis</taxon>
    </lineage>
</organism>
<protein>
    <submittedName>
        <fullName evidence="1">Uncharacterized protein</fullName>
    </submittedName>
</protein>
<dbReference type="HOGENOM" id="CLU_1798138_0_0_1"/>